<proteinExistence type="predicted"/>
<feature type="domain" description="TNFR-Cys" evidence="8">
    <location>
        <begin position="58"/>
        <end position="95"/>
    </location>
</feature>
<dbReference type="Pfam" id="PF00020">
    <property type="entry name" value="TNFR_c6"/>
    <property type="match status" value="2"/>
</dbReference>
<dbReference type="InterPro" id="IPR001368">
    <property type="entry name" value="TNFR/NGFR_Cys_rich_reg"/>
</dbReference>
<evidence type="ECO:0000256" key="5">
    <source>
        <dbReference type="ARBA" id="ARBA00022737"/>
    </source>
</evidence>
<dbReference type="GO" id="GO:0006915">
    <property type="term" value="P:apoptotic process"/>
    <property type="evidence" value="ECO:0007669"/>
    <property type="project" value="UniProtKB-KW"/>
</dbReference>
<evidence type="ECO:0000256" key="2">
    <source>
        <dbReference type="ARBA" id="ARBA00022525"/>
    </source>
</evidence>
<sequence>SFHLLGCLTGRGFIIESVPTYLYRDRITGEILTCDQCPPGTHKAAHCTATTPTQCVPCRSDHFTELWNYLPRCLYCNILCNENQEVETECSSPVCDGFFLKYLYYLGTLSCVPLTTLTKASC</sequence>
<evidence type="ECO:0000313" key="9">
    <source>
        <dbReference type="Ensembl" id="ENSMALP00000012774.1"/>
    </source>
</evidence>
<dbReference type="AlphaFoldDB" id="A0A3Q3J3C8"/>
<evidence type="ECO:0000256" key="3">
    <source>
        <dbReference type="ARBA" id="ARBA00022703"/>
    </source>
</evidence>
<dbReference type="GO" id="GO:0005576">
    <property type="term" value="C:extracellular region"/>
    <property type="evidence" value="ECO:0007669"/>
    <property type="project" value="UniProtKB-SubCell"/>
</dbReference>
<name>A0A3Q3J3C8_MONAL</name>
<feature type="domain" description="TNFR-Cys" evidence="8">
    <location>
        <begin position="19"/>
        <end position="55"/>
    </location>
</feature>
<evidence type="ECO:0000259" key="8">
    <source>
        <dbReference type="SMART" id="SM00208"/>
    </source>
</evidence>
<keyword evidence="5" id="KW-0677">Repeat</keyword>
<evidence type="ECO:0000256" key="1">
    <source>
        <dbReference type="ARBA" id="ARBA00004613"/>
    </source>
</evidence>
<dbReference type="PANTHER" id="PTHR23097">
    <property type="entry name" value="TUMOR NECROSIS FACTOR RECEPTOR SUPERFAMILY MEMBER"/>
    <property type="match status" value="1"/>
</dbReference>
<reference evidence="9" key="1">
    <citation type="submission" date="2025-08" db="UniProtKB">
        <authorList>
            <consortium name="Ensembl"/>
        </authorList>
    </citation>
    <scope>IDENTIFICATION</scope>
</reference>
<evidence type="ECO:0000313" key="10">
    <source>
        <dbReference type="Proteomes" id="UP000261600"/>
    </source>
</evidence>
<comment type="subcellular location">
    <subcellularLocation>
        <location evidence="1">Secreted</location>
    </subcellularLocation>
</comment>
<keyword evidence="10" id="KW-1185">Reference proteome</keyword>
<dbReference type="SUPFAM" id="SSF57586">
    <property type="entry name" value="TNF receptor-like"/>
    <property type="match status" value="1"/>
</dbReference>
<dbReference type="Gene3D" id="2.10.50.10">
    <property type="entry name" value="Tumor Necrosis Factor Receptor, subunit A, domain 2"/>
    <property type="match status" value="1"/>
</dbReference>
<keyword evidence="6" id="KW-1015">Disulfide bond</keyword>
<reference evidence="9" key="2">
    <citation type="submission" date="2025-09" db="UniProtKB">
        <authorList>
            <consortium name="Ensembl"/>
        </authorList>
    </citation>
    <scope>IDENTIFICATION</scope>
</reference>
<dbReference type="InterPro" id="IPR052459">
    <property type="entry name" value="TNFRSF_decoy_receptor"/>
</dbReference>
<evidence type="ECO:0000256" key="4">
    <source>
        <dbReference type="ARBA" id="ARBA00022729"/>
    </source>
</evidence>
<dbReference type="Ensembl" id="ENSMALT00000013043.1">
    <property type="protein sequence ID" value="ENSMALP00000012774.1"/>
    <property type="gene ID" value="ENSMALG00000009061.1"/>
</dbReference>
<evidence type="ECO:0000256" key="6">
    <source>
        <dbReference type="ARBA" id="ARBA00023157"/>
    </source>
</evidence>
<keyword evidence="7" id="KW-0325">Glycoprotein</keyword>
<protein>
    <recommendedName>
        <fullName evidence="8">TNFR-Cys domain-containing protein</fullName>
    </recommendedName>
</protein>
<dbReference type="PANTHER" id="PTHR23097:SF90">
    <property type="entry name" value="TUMOR NECROSIS FACTOR RECEPTOR SUPERFAMILY MEMBER 11B"/>
    <property type="match status" value="1"/>
</dbReference>
<keyword evidence="3" id="KW-0053">Apoptosis</keyword>
<keyword evidence="4" id="KW-0732">Signal</keyword>
<evidence type="ECO:0000256" key="7">
    <source>
        <dbReference type="ARBA" id="ARBA00023180"/>
    </source>
</evidence>
<keyword evidence="2" id="KW-0964">Secreted</keyword>
<organism evidence="9 10">
    <name type="scientific">Monopterus albus</name>
    <name type="common">Swamp eel</name>
    <dbReference type="NCBI Taxonomy" id="43700"/>
    <lineage>
        <taxon>Eukaryota</taxon>
        <taxon>Metazoa</taxon>
        <taxon>Chordata</taxon>
        <taxon>Craniata</taxon>
        <taxon>Vertebrata</taxon>
        <taxon>Euteleostomi</taxon>
        <taxon>Actinopterygii</taxon>
        <taxon>Neopterygii</taxon>
        <taxon>Teleostei</taxon>
        <taxon>Neoteleostei</taxon>
        <taxon>Acanthomorphata</taxon>
        <taxon>Anabantaria</taxon>
        <taxon>Synbranchiformes</taxon>
        <taxon>Synbranchidae</taxon>
        <taxon>Monopterus</taxon>
    </lineage>
</organism>
<accession>A0A3Q3J3C8</accession>
<dbReference type="SMART" id="SM00208">
    <property type="entry name" value="TNFR"/>
    <property type="match status" value="2"/>
</dbReference>
<dbReference type="Proteomes" id="UP000261600">
    <property type="component" value="Unplaced"/>
</dbReference>